<dbReference type="Proteomes" id="UP001186974">
    <property type="component" value="Unassembled WGS sequence"/>
</dbReference>
<proteinExistence type="predicted"/>
<dbReference type="EMBL" id="JAWDJW010001441">
    <property type="protein sequence ID" value="KAK3079012.1"/>
    <property type="molecule type" value="Genomic_DNA"/>
</dbReference>
<comment type="caution">
    <text evidence="1">The sequence shown here is derived from an EMBL/GenBank/DDBJ whole genome shotgun (WGS) entry which is preliminary data.</text>
</comment>
<accession>A0ACC3DQQ7</accession>
<protein>
    <submittedName>
        <fullName evidence="1">Uncharacterized protein</fullName>
    </submittedName>
</protein>
<name>A0ACC3DQQ7_9PEZI</name>
<evidence type="ECO:0000313" key="2">
    <source>
        <dbReference type="Proteomes" id="UP001186974"/>
    </source>
</evidence>
<feature type="non-terminal residue" evidence="1">
    <location>
        <position position="150"/>
    </location>
</feature>
<evidence type="ECO:0000313" key="1">
    <source>
        <dbReference type="EMBL" id="KAK3079012.1"/>
    </source>
</evidence>
<organism evidence="1 2">
    <name type="scientific">Coniosporium uncinatum</name>
    <dbReference type="NCBI Taxonomy" id="93489"/>
    <lineage>
        <taxon>Eukaryota</taxon>
        <taxon>Fungi</taxon>
        <taxon>Dikarya</taxon>
        <taxon>Ascomycota</taxon>
        <taxon>Pezizomycotina</taxon>
        <taxon>Dothideomycetes</taxon>
        <taxon>Dothideomycetes incertae sedis</taxon>
        <taxon>Coniosporium</taxon>
    </lineage>
</organism>
<sequence length="150" mass="15751">MQFSAPLVAFMAAVMSVQATPAGLYTVNLDNGNSTVTASAEMQYEARSILDKRDEFNCKGSSLCSNRQGFKNQCQNAYNRIEDTTYNVGGAKSGTCDGNCGIFLQGANGQSCPVGATGQDLRNAYNAIRGAGCQACGSDINGACQVTINY</sequence>
<reference evidence="1" key="1">
    <citation type="submission" date="2024-09" db="EMBL/GenBank/DDBJ databases">
        <title>Black Yeasts Isolated from many extreme environments.</title>
        <authorList>
            <person name="Coleine C."/>
            <person name="Stajich J.E."/>
            <person name="Selbmann L."/>
        </authorList>
    </citation>
    <scope>NUCLEOTIDE SEQUENCE</scope>
    <source>
        <strain evidence="1">CCFEE 5737</strain>
    </source>
</reference>
<gene>
    <name evidence="1" type="ORF">LTS18_005965</name>
</gene>
<keyword evidence="2" id="KW-1185">Reference proteome</keyword>